<proteinExistence type="predicted"/>
<reference evidence="1" key="1">
    <citation type="submission" date="2022-07" db="EMBL/GenBank/DDBJ databases">
        <authorList>
            <person name="Trinca V."/>
            <person name="Uliana J.V.C."/>
            <person name="Torres T.T."/>
            <person name="Ward R.J."/>
            <person name="Monesi N."/>
        </authorList>
    </citation>
    <scope>NUCLEOTIDE SEQUENCE</scope>
    <source>
        <strain evidence="1">HSMRA1968</strain>
        <tissue evidence="1">Whole embryos</tissue>
    </source>
</reference>
<evidence type="ECO:0000313" key="1">
    <source>
        <dbReference type="EMBL" id="KAJ6650108.1"/>
    </source>
</evidence>
<dbReference type="AlphaFoldDB" id="A0A9Q0SA78"/>
<sequence length="102" mass="12050">MAKSDLKERMRYLLIACLGAVFGHSCNAYETLYNRDDSDLRWLYDNQLYGHGFRDSEFNGNFDDYVPSSYRKSLHYPPIVSYHPRAFYDDTRDQVQTTTKSM</sequence>
<protein>
    <submittedName>
        <fullName evidence="1">Uncharacterized protein</fullName>
    </submittedName>
</protein>
<accession>A0A9Q0SA78</accession>
<gene>
    <name evidence="1" type="ORF">Bhyg_05352</name>
</gene>
<name>A0A9Q0SA78_9DIPT</name>
<evidence type="ECO:0000313" key="2">
    <source>
        <dbReference type="Proteomes" id="UP001151699"/>
    </source>
</evidence>
<dbReference type="OrthoDB" id="10319345at2759"/>
<organism evidence="1 2">
    <name type="scientific">Pseudolycoriella hygida</name>
    <dbReference type="NCBI Taxonomy" id="35572"/>
    <lineage>
        <taxon>Eukaryota</taxon>
        <taxon>Metazoa</taxon>
        <taxon>Ecdysozoa</taxon>
        <taxon>Arthropoda</taxon>
        <taxon>Hexapoda</taxon>
        <taxon>Insecta</taxon>
        <taxon>Pterygota</taxon>
        <taxon>Neoptera</taxon>
        <taxon>Endopterygota</taxon>
        <taxon>Diptera</taxon>
        <taxon>Nematocera</taxon>
        <taxon>Sciaroidea</taxon>
        <taxon>Sciaridae</taxon>
        <taxon>Pseudolycoriella</taxon>
    </lineage>
</organism>
<comment type="caution">
    <text evidence="1">The sequence shown here is derived from an EMBL/GenBank/DDBJ whole genome shotgun (WGS) entry which is preliminary data.</text>
</comment>
<keyword evidence="2" id="KW-1185">Reference proteome</keyword>
<dbReference type="Proteomes" id="UP001151699">
    <property type="component" value="Chromosome A"/>
</dbReference>
<dbReference type="EMBL" id="WJQU01000001">
    <property type="protein sequence ID" value="KAJ6650108.1"/>
    <property type="molecule type" value="Genomic_DNA"/>
</dbReference>